<dbReference type="Pfam" id="PF00612">
    <property type="entry name" value="IQ"/>
    <property type="match status" value="2"/>
</dbReference>
<feature type="region of interest" description="Disordered" evidence="5">
    <location>
        <begin position="238"/>
        <end position="351"/>
    </location>
</feature>
<feature type="region of interest" description="Disordered" evidence="5">
    <location>
        <begin position="502"/>
        <end position="550"/>
    </location>
</feature>
<dbReference type="SMART" id="SM00015">
    <property type="entry name" value="IQ"/>
    <property type="match status" value="2"/>
</dbReference>
<dbReference type="CDD" id="cd23767">
    <property type="entry name" value="IQCD"/>
    <property type="match status" value="1"/>
</dbReference>
<evidence type="ECO:0000313" key="7">
    <source>
        <dbReference type="EMBL" id="KCW51763.1"/>
    </source>
</evidence>
<evidence type="ECO:0000256" key="4">
    <source>
        <dbReference type="ARBA" id="ARBA00045534"/>
    </source>
</evidence>
<dbReference type="InParanoid" id="A0A059AD50"/>
<dbReference type="STRING" id="71139.A0A059AD50"/>
<dbReference type="OMA" id="ERWNTIR"/>
<dbReference type="Gramene" id="KCW51763">
    <property type="protein sequence ID" value="KCW51763"/>
    <property type="gene ID" value="EUGRSUZ_J01221"/>
</dbReference>
<protein>
    <recommendedName>
        <fullName evidence="6">DUF4005 domain-containing protein</fullName>
    </recommendedName>
</protein>
<comment type="function">
    <text evidence="4">May be involved in cooperative interactions with calmodulins or calmodulin-like proteins. Recruits calmodulin proteins to microtubules, thus being a potential scaffold in cellular signaling and trafficking. May associate with nucleic acids and regulate gene expression at the transcriptional or post-transcriptional level.</text>
</comment>
<dbReference type="PROSITE" id="PS50096">
    <property type="entry name" value="IQ"/>
    <property type="match status" value="2"/>
</dbReference>
<dbReference type="PANTHER" id="PTHR32295">
    <property type="entry name" value="IQ-DOMAIN 5-RELATED"/>
    <property type="match status" value="1"/>
</dbReference>
<dbReference type="eggNOG" id="ENOG502QTUQ">
    <property type="taxonomic scope" value="Eukaryota"/>
</dbReference>
<dbReference type="EMBL" id="KK198762">
    <property type="protein sequence ID" value="KCW51763.1"/>
    <property type="molecule type" value="Genomic_DNA"/>
</dbReference>
<evidence type="ECO:0000256" key="2">
    <source>
        <dbReference type="ARBA" id="ARBA00024341"/>
    </source>
</evidence>
<feature type="region of interest" description="Disordered" evidence="5">
    <location>
        <begin position="431"/>
        <end position="455"/>
    </location>
</feature>
<keyword evidence="1" id="KW-0112">Calmodulin-binding</keyword>
<evidence type="ECO:0000259" key="6">
    <source>
        <dbReference type="Pfam" id="PF13178"/>
    </source>
</evidence>
<name>A0A059AD50_EUCGR</name>
<feature type="domain" description="DUF4005" evidence="6">
    <location>
        <begin position="450"/>
        <end position="522"/>
    </location>
</feature>
<organism evidence="7">
    <name type="scientific">Eucalyptus grandis</name>
    <name type="common">Flooded gum</name>
    <dbReference type="NCBI Taxonomy" id="71139"/>
    <lineage>
        <taxon>Eukaryota</taxon>
        <taxon>Viridiplantae</taxon>
        <taxon>Streptophyta</taxon>
        <taxon>Embryophyta</taxon>
        <taxon>Tracheophyta</taxon>
        <taxon>Spermatophyta</taxon>
        <taxon>Magnoliopsida</taxon>
        <taxon>eudicotyledons</taxon>
        <taxon>Gunneridae</taxon>
        <taxon>Pentapetalae</taxon>
        <taxon>rosids</taxon>
        <taxon>malvids</taxon>
        <taxon>Myrtales</taxon>
        <taxon>Myrtaceae</taxon>
        <taxon>Myrtoideae</taxon>
        <taxon>Eucalypteae</taxon>
        <taxon>Eucalyptus</taxon>
    </lineage>
</organism>
<dbReference type="PANTHER" id="PTHR32295:SF279">
    <property type="entry name" value="PROTEIN IQ-DOMAIN 31-LIKE"/>
    <property type="match status" value="1"/>
</dbReference>
<dbReference type="Gene3D" id="1.20.5.190">
    <property type="match status" value="1"/>
</dbReference>
<feature type="compositionally biased region" description="Polar residues" evidence="5">
    <location>
        <begin position="502"/>
        <end position="519"/>
    </location>
</feature>
<dbReference type="AlphaFoldDB" id="A0A059AD50"/>
<sequence length="571" mass="63234">MGKSGGKWIKQVLFGKKSSKSRLVKKTVTEKEPVAAFDASTEDLAPQSCTLPDELPLTGKRMEESLELGKGGNHDVGQNVVPLSCGVDNVGFERLNMSSAEIIRQEKAASKVQATFRGYLARRAFRVLKGIIRLQALIRGHLVRRQAIATLVCMRGIVNLQRLIRGRKDTPHVKSYDRSTNFKPEKLLKNSFICKLLSSTTAVPLNIHYDPVEPNSSENWLERWSSIHFWEPLPQQKKATGLRFQKQQSSTPSGETERNRTRRVSRRVPISNGDNNSVKPATDTEKPNRKPRKTINHKPEQAQEQPQNELERVKGNLRKVAAASKEAHENSEALPEKPKSTLMDSTFQSPDADGKVVEDVAELQIVENTVVIGDSSLVQSETPPKPLSVGESVDVLLDECPAIEAQLSINDEKGDETLALNEGPTLKEDNTAKMSQKTKRRMSFPVKEELSENVSLNSPTVPSYMAATESAKAKLRAQGSARISQDGVENGFVRRHSLPSLNNEKLSSMSPRMQKQVQVNGKGGSRTDRSLLLSRDSTGQDLGLKGPDPKMVRVEWQKPALLPVRPMLSLG</sequence>
<evidence type="ECO:0000256" key="1">
    <source>
        <dbReference type="ARBA" id="ARBA00022860"/>
    </source>
</evidence>
<proteinExistence type="inferred from homology"/>
<evidence type="ECO:0000256" key="3">
    <source>
        <dbReference type="ARBA" id="ARBA00024378"/>
    </source>
</evidence>
<feature type="compositionally biased region" description="Basic and acidic residues" evidence="5">
    <location>
        <begin position="325"/>
        <end position="339"/>
    </location>
</feature>
<dbReference type="InterPro" id="IPR000048">
    <property type="entry name" value="IQ_motif_EF-hand-BS"/>
</dbReference>
<feature type="compositionally biased region" description="Polar residues" evidence="5">
    <location>
        <begin position="245"/>
        <end position="254"/>
    </location>
</feature>
<dbReference type="Pfam" id="PF13178">
    <property type="entry name" value="DUF4005"/>
    <property type="match status" value="1"/>
</dbReference>
<dbReference type="InterPro" id="IPR027417">
    <property type="entry name" value="P-loop_NTPase"/>
</dbReference>
<gene>
    <name evidence="7" type="ORF">EUGRSUZ_J01221</name>
</gene>
<evidence type="ECO:0000256" key="5">
    <source>
        <dbReference type="SAM" id="MobiDB-lite"/>
    </source>
</evidence>
<comment type="subunit">
    <text evidence="3">Binds to multiple calmodulin (CaM) in the presence of Ca(2+) and CaM-like proteins.</text>
</comment>
<dbReference type="SUPFAM" id="SSF52540">
    <property type="entry name" value="P-loop containing nucleoside triphosphate hydrolases"/>
    <property type="match status" value="1"/>
</dbReference>
<dbReference type="GO" id="GO:0005516">
    <property type="term" value="F:calmodulin binding"/>
    <property type="evidence" value="ECO:0007669"/>
    <property type="project" value="UniProtKB-KW"/>
</dbReference>
<comment type="similarity">
    <text evidence="2">Belongs to the IQD family.</text>
</comment>
<dbReference type="InterPro" id="IPR025064">
    <property type="entry name" value="DUF4005"/>
</dbReference>
<accession>A0A059AD50</accession>
<reference evidence="7" key="1">
    <citation type="submission" date="2013-07" db="EMBL/GenBank/DDBJ databases">
        <title>The genome of Eucalyptus grandis.</title>
        <authorList>
            <person name="Schmutz J."/>
            <person name="Hayes R."/>
            <person name="Myburg A."/>
            <person name="Tuskan G."/>
            <person name="Grattapaglia D."/>
            <person name="Rokhsar D.S."/>
        </authorList>
    </citation>
    <scope>NUCLEOTIDE SEQUENCE</scope>
    <source>
        <tissue evidence="7">Leaf extractions</tissue>
    </source>
</reference>